<feature type="compositionally biased region" description="Low complexity" evidence="1">
    <location>
        <begin position="26"/>
        <end position="39"/>
    </location>
</feature>
<feature type="compositionally biased region" description="Basic and acidic residues" evidence="1">
    <location>
        <begin position="117"/>
        <end position="126"/>
    </location>
</feature>
<gene>
    <name evidence="3" type="ORF">PCOR1329_LOCUS75216</name>
</gene>
<keyword evidence="2" id="KW-0732">Signal</keyword>
<evidence type="ECO:0000313" key="3">
    <source>
        <dbReference type="EMBL" id="CAK0896876.1"/>
    </source>
</evidence>
<sequence length="246" mass="25785">MLAGRAVVLLLSAAVVADCRRLGRNATPTSAAASAVPTVQDDDAGSDVDAGAAASDTEGDDLRAQIAAAVAQFAVKKATEAKVNASEKDFVHHCKAAARASLDKEAAEAPVAQTKSPPKEAARQDDPFADQVEASERKQLVENEEFLLGLLNMHERRRNWSPEQELDAICNFAKDSPAIKQLYFHHDADKSLAMQLAAIMDSERKTATPTRAPPLTEGGAIGSVLAKVAPALAAAKAGAARRAPGQ</sequence>
<protein>
    <submittedName>
        <fullName evidence="3">Uncharacterized protein</fullName>
    </submittedName>
</protein>
<feature type="compositionally biased region" description="Low complexity" evidence="1">
    <location>
        <begin position="47"/>
        <end position="56"/>
    </location>
</feature>
<dbReference type="EMBL" id="CAUYUJ010020252">
    <property type="protein sequence ID" value="CAK0896876.1"/>
    <property type="molecule type" value="Genomic_DNA"/>
</dbReference>
<proteinExistence type="predicted"/>
<feature type="region of interest" description="Disordered" evidence="1">
    <location>
        <begin position="105"/>
        <end position="126"/>
    </location>
</feature>
<keyword evidence="4" id="KW-1185">Reference proteome</keyword>
<comment type="caution">
    <text evidence="3">The sequence shown here is derived from an EMBL/GenBank/DDBJ whole genome shotgun (WGS) entry which is preliminary data.</text>
</comment>
<accession>A0ABN9XD06</accession>
<feature type="chain" id="PRO_5046650881" evidence="2">
    <location>
        <begin position="20"/>
        <end position="246"/>
    </location>
</feature>
<dbReference type="Proteomes" id="UP001189429">
    <property type="component" value="Unassembled WGS sequence"/>
</dbReference>
<evidence type="ECO:0000313" key="4">
    <source>
        <dbReference type="Proteomes" id="UP001189429"/>
    </source>
</evidence>
<feature type="signal peptide" evidence="2">
    <location>
        <begin position="1"/>
        <end position="19"/>
    </location>
</feature>
<organism evidence="3 4">
    <name type="scientific">Prorocentrum cordatum</name>
    <dbReference type="NCBI Taxonomy" id="2364126"/>
    <lineage>
        <taxon>Eukaryota</taxon>
        <taxon>Sar</taxon>
        <taxon>Alveolata</taxon>
        <taxon>Dinophyceae</taxon>
        <taxon>Prorocentrales</taxon>
        <taxon>Prorocentraceae</taxon>
        <taxon>Prorocentrum</taxon>
    </lineage>
</organism>
<reference evidence="3" key="1">
    <citation type="submission" date="2023-10" db="EMBL/GenBank/DDBJ databases">
        <authorList>
            <person name="Chen Y."/>
            <person name="Shah S."/>
            <person name="Dougan E. K."/>
            <person name="Thang M."/>
            <person name="Chan C."/>
        </authorList>
    </citation>
    <scope>NUCLEOTIDE SEQUENCE [LARGE SCALE GENOMIC DNA]</scope>
</reference>
<evidence type="ECO:0000256" key="1">
    <source>
        <dbReference type="SAM" id="MobiDB-lite"/>
    </source>
</evidence>
<evidence type="ECO:0000256" key="2">
    <source>
        <dbReference type="SAM" id="SignalP"/>
    </source>
</evidence>
<name>A0ABN9XD06_9DINO</name>
<feature type="region of interest" description="Disordered" evidence="1">
    <location>
        <begin position="26"/>
        <end position="56"/>
    </location>
</feature>